<dbReference type="InterPro" id="IPR006594">
    <property type="entry name" value="LisH"/>
</dbReference>
<reference evidence="3 4" key="1">
    <citation type="submission" date="2019-07" db="EMBL/GenBank/DDBJ databases">
        <authorList>
            <person name="Jastrzebski P J."/>
            <person name="Paukszto L."/>
            <person name="Jastrzebski P J."/>
        </authorList>
    </citation>
    <scope>NUCLEOTIDE SEQUENCE [LARGE SCALE GENOMIC DNA]</scope>
    <source>
        <strain evidence="3 4">WMS-il1</strain>
    </source>
</reference>
<name>A0A564XZR4_HYMDI</name>
<protein>
    <recommendedName>
        <fullName evidence="2">CTLH domain-containing protein</fullName>
    </recommendedName>
</protein>
<dbReference type="InterPro" id="IPR024964">
    <property type="entry name" value="CTLH/CRA"/>
</dbReference>
<dbReference type="InterPro" id="IPR050618">
    <property type="entry name" value="Ubq-SigPath_Reg"/>
</dbReference>
<dbReference type="PROSITE" id="PS50897">
    <property type="entry name" value="CTLH"/>
    <property type="match status" value="1"/>
</dbReference>
<proteinExistence type="predicted"/>
<dbReference type="SMART" id="SM00667">
    <property type="entry name" value="LisH"/>
    <property type="match status" value="1"/>
</dbReference>
<dbReference type="EMBL" id="CABIJS010000033">
    <property type="protein sequence ID" value="VUZ40502.1"/>
    <property type="molecule type" value="Genomic_DNA"/>
</dbReference>
<evidence type="ECO:0000259" key="2">
    <source>
        <dbReference type="PROSITE" id="PS50897"/>
    </source>
</evidence>
<dbReference type="SMART" id="SM00668">
    <property type="entry name" value="CTLH"/>
    <property type="match status" value="1"/>
</dbReference>
<evidence type="ECO:0000313" key="4">
    <source>
        <dbReference type="Proteomes" id="UP000321570"/>
    </source>
</evidence>
<feature type="domain" description="CTLH" evidence="2">
    <location>
        <begin position="252"/>
        <end position="309"/>
    </location>
</feature>
<evidence type="ECO:0000313" key="3">
    <source>
        <dbReference type="EMBL" id="VUZ40502.1"/>
    </source>
</evidence>
<dbReference type="Pfam" id="PF10607">
    <property type="entry name" value="CTLH"/>
    <property type="match status" value="1"/>
</dbReference>
<dbReference type="PROSITE" id="PS50896">
    <property type="entry name" value="LISH"/>
    <property type="match status" value="1"/>
</dbReference>
<keyword evidence="4" id="KW-1185">Reference proteome</keyword>
<accession>A0A564XZR4</accession>
<dbReference type="SMART" id="SM00757">
    <property type="entry name" value="CRA"/>
    <property type="match status" value="1"/>
</dbReference>
<feature type="region of interest" description="Disordered" evidence="1">
    <location>
        <begin position="174"/>
        <end position="197"/>
    </location>
</feature>
<dbReference type="PANTHER" id="PTHR12864">
    <property type="entry name" value="RAN BINDING PROTEIN 9-RELATED"/>
    <property type="match status" value="1"/>
</dbReference>
<dbReference type="Proteomes" id="UP000321570">
    <property type="component" value="Unassembled WGS sequence"/>
</dbReference>
<gene>
    <name evidence="3" type="ORF">WMSIL1_LOCUS1459</name>
</gene>
<sequence length="442" mass="49836">MGCEATFLEKTILKECYVTDRNINLMDLDWMDELNLLHFPDENETCQTPTLEPMNAENLPVILGVVQRPERNDQDIIPCGPPGLDDFSLASQSIWQQRRAGDKIYERSAANSWKLMRSWQAQEVVKMQAIIISWIDGFPVLAGLSFQPFSTSHLGLNFLQTKLRNLLKDMSYPQVTDSSEKDSPGNAQSQNPQFSQFECLGTPSGLTLTRNEINRLILEYLIVEGYKDAAEKFQLEIGIEEPLTEVHSTGASLKERMEIREAVLSRRIDFTIDRVNQLWPELFENNPYIYFQLRQLEMLELIRAGNLEKALTFAQTHLAGSLHNRLEQFPQLLQEVENTMALIAFSDPVNSAYGSLLDSRHVELVAGALNRAILWHIESSGGESDSTFTDNMNGKCVSGTGLSKGTCNANSATVPRLTKLVAMLLRFRNISEAELTKELDSI</sequence>
<feature type="compositionally biased region" description="Polar residues" evidence="1">
    <location>
        <begin position="185"/>
        <end position="196"/>
    </location>
</feature>
<dbReference type="InterPro" id="IPR013144">
    <property type="entry name" value="CRA_dom"/>
</dbReference>
<dbReference type="AlphaFoldDB" id="A0A564XZR4"/>
<evidence type="ECO:0000256" key="1">
    <source>
        <dbReference type="SAM" id="MobiDB-lite"/>
    </source>
</evidence>
<dbReference type="InterPro" id="IPR006595">
    <property type="entry name" value="CTLH_C"/>
</dbReference>
<organism evidence="3 4">
    <name type="scientific">Hymenolepis diminuta</name>
    <name type="common">Rat tapeworm</name>
    <dbReference type="NCBI Taxonomy" id="6216"/>
    <lineage>
        <taxon>Eukaryota</taxon>
        <taxon>Metazoa</taxon>
        <taxon>Spiralia</taxon>
        <taxon>Lophotrochozoa</taxon>
        <taxon>Platyhelminthes</taxon>
        <taxon>Cestoda</taxon>
        <taxon>Eucestoda</taxon>
        <taxon>Cyclophyllidea</taxon>
        <taxon>Hymenolepididae</taxon>
        <taxon>Hymenolepis</taxon>
    </lineage>
</organism>
<dbReference type="Pfam" id="PF08513">
    <property type="entry name" value="LisH"/>
    <property type="match status" value="1"/>
</dbReference>